<sequence>MFSFRFFLRTPLATVLTSHAKVVKQVNVLSKSRMLGRDRSGTIVRMQVRAACAMIEWTTRCQPCPMLDLGRLP</sequence>
<dbReference type="Proteomes" id="UP000887229">
    <property type="component" value="Unassembled WGS sequence"/>
</dbReference>
<organism evidence="1 2">
    <name type="scientific">Emericellopsis atlantica</name>
    <dbReference type="NCBI Taxonomy" id="2614577"/>
    <lineage>
        <taxon>Eukaryota</taxon>
        <taxon>Fungi</taxon>
        <taxon>Dikarya</taxon>
        <taxon>Ascomycota</taxon>
        <taxon>Pezizomycotina</taxon>
        <taxon>Sordariomycetes</taxon>
        <taxon>Hypocreomycetidae</taxon>
        <taxon>Hypocreales</taxon>
        <taxon>Bionectriaceae</taxon>
        <taxon>Emericellopsis</taxon>
    </lineage>
</organism>
<evidence type="ECO:0000313" key="1">
    <source>
        <dbReference type="EMBL" id="KAG9250680.1"/>
    </source>
</evidence>
<reference evidence="1" key="1">
    <citation type="journal article" date="2021" name="IMA Fungus">
        <title>Genomic characterization of three marine fungi, including Emericellopsis atlantica sp. nov. with signatures of a generalist lifestyle and marine biomass degradation.</title>
        <authorList>
            <person name="Hagestad O.C."/>
            <person name="Hou L."/>
            <person name="Andersen J.H."/>
            <person name="Hansen E.H."/>
            <person name="Altermark B."/>
            <person name="Li C."/>
            <person name="Kuhnert E."/>
            <person name="Cox R.J."/>
            <person name="Crous P.W."/>
            <person name="Spatafora J.W."/>
            <person name="Lail K."/>
            <person name="Amirebrahimi M."/>
            <person name="Lipzen A."/>
            <person name="Pangilinan J."/>
            <person name="Andreopoulos W."/>
            <person name="Hayes R.D."/>
            <person name="Ng V."/>
            <person name="Grigoriev I.V."/>
            <person name="Jackson S.A."/>
            <person name="Sutton T.D.S."/>
            <person name="Dobson A.D.W."/>
            <person name="Rama T."/>
        </authorList>
    </citation>
    <scope>NUCLEOTIDE SEQUENCE</scope>
    <source>
        <strain evidence="1">TS7</strain>
    </source>
</reference>
<dbReference type="GeneID" id="70295077"/>
<dbReference type="AlphaFoldDB" id="A0A9P8CL66"/>
<gene>
    <name evidence="1" type="ORF">F5Z01DRAFT_665730</name>
</gene>
<keyword evidence="2" id="KW-1185">Reference proteome</keyword>
<dbReference type="EMBL" id="MU251275">
    <property type="protein sequence ID" value="KAG9250680.1"/>
    <property type="molecule type" value="Genomic_DNA"/>
</dbReference>
<protein>
    <submittedName>
        <fullName evidence="1">Uncharacterized protein</fullName>
    </submittedName>
</protein>
<comment type="caution">
    <text evidence="1">The sequence shown here is derived from an EMBL/GenBank/DDBJ whole genome shotgun (WGS) entry which is preliminary data.</text>
</comment>
<accession>A0A9P8CL66</accession>
<evidence type="ECO:0000313" key="2">
    <source>
        <dbReference type="Proteomes" id="UP000887229"/>
    </source>
</evidence>
<name>A0A9P8CL66_9HYPO</name>
<dbReference type="RefSeq" id="XP_046114604.1">
    <property type="nucleotide sequence ID" value="XM_046264174.1"/>
</dbReference>
<proteinExistence type="predicted"/>